<proteinExistence type="predicted"/>
<accession>A0A7W6CAE0</accession>
<evidence type="ECO:0008006" key="3">
    <source>
        <dbReference type="Google" id="ProtNLM"/>
    </source>
</evidence>
<sequence length="136" mass="15775">MMDPLKSKKLSRLVKVQGHLKQMAENELAITTRERTELAEKIETLSGYVTSLDPLHQQMLKHYAMRHGRLLSRDVRLEAIEKGQEQQVVKETKKGERLEEKRDAARADELRVQEDNSVYELIDLQMSMKDTSLQQG</sequence>
<organism evidence="1 2">
    <name type="scientific">Rhizobium skierniewicense</name>
    <dbReference type="NCBI Taxonomy" id="984260"/>
    <lineage>
        <taxon>Bacteria</taxon>
        <taxon>Pseudomonadati</taxon>
        <taxon>Pseudomonadota</taxon>
        <taxon>Alphaproteobacteria</taxon>
        <taxon>Hyphomicrobiales</taxon>
        <taxon>Rhizobiaceae</taxon>
        <taxon>Rhizobium/Agrobacterium group</taxon>
        <taxon>Rhizobium</taxon>
    </lineage>
</organism>
<keyword evidence="2" id="KW-1185">Reference proteome</keyword>
<gene>
    <name evidence="1" type="ORF">GGQ73_000760</name>
</gene>
<reference evidence="1 2" key="1">
    <citation type="submission" date="2020-08" db="EMBL/GenBank/DDBJ databases">
        <title>Genomic Encyclopedia of Type Strains, Phase IV (KMG-IV): sequencing the most valuable type-strain genomes for metagenomic binning, comparative biology and taxonomic classification.</title>
        <authorList>
            <person name="Goeker M."/>
        </authorList>
    </citation>
    <scope>NUCLEOTIDE SEQUENCE [LARGE SCALE GENOMIC DNA]</scope>
    <source>
        <strain evidence="1 2">DSM 26438</strain>
    </source>
</reference>
<dbReference type="EMBL" id="JACIDV010000002">
    <property type="protein sequence ID" value="MBB3944835.1"/>
    <property type="molecule type" value="Genomic_DNA"/>
</dbReference>
<comment type="caution">
    <text evidence="1">The sequence shown here is derived from an EMBL/GenBank/DDBJ whole genome shotgun (WGS) entry which is preliminary data.</text>
</comment>
<evidence type="ECO:0000313" key="1">
    <source>
        <dbReference type="EMBL" id="MBB3944835.1"/>
    </source>
</evidence>
<dbReference type="AlphaFoldDB" id="A0A7W6CAE0"/>
<dbReference type="Proteomes" id="UP000565286">
    <property type="component" value="Unassembled WGS sequence"/>
</dbReference>
<name>A0A7W6CAE0_9HYPH</name>
<evidence type="ECO:0000313" key="2">
    <source>
        <dbReference type="Proteomes" id="UP000565286"/>
    </source>
</evidence>
<protein>
    <recommendedName>
        <fullName evidence="3">Flagellar FliJ protein</fullName>
    </recommendedName>
</protein>
<dbReference type="RefSeq" id="WP_183894062.1">
    <property type="nucleotide sequence ID" value="NZ_JACIDV010000002.1"/>
</dbReference>